<proteinExistence type="predicted"/>
<evidence type="ECO:0000256" key="4">
    <source>
        <dbReference type="ARBA" id="ARBA00023242"/>
    </source>
</evidence>
<accession>A0AAV6JYQ4</accession>
<evidence type="ECO:0000256" key="2">
    <source>
        <dbReference type="ARBA" id="ARBA00023015"/>
    </source>
</evidence>
<feature type="domain" description="BHLH" evidence="6">
    <location>
        <begin position="11"/>
        <end position="74"/>
    </location>
</feature>
<organism evidence="7 8">
    <name type="scientific">Rhododendron griersonianum</name>
    <dbReference type="NCBI Taxonomy" id="479676"/>
    <lineage>
        <taxon>Eukaryota</taxon>
        <taxon>Viridiplantae</taxon>
        <taxon>Streptophyta</taxon>
        <taxon>Embryophyta</taxon>
        <taxon>Tracheophyta</taxon>
        <taxon>Spermatophyta</taxon>
        <taxon>Magnoliopsida</taxon>
        <taxon>eudicotyledons</taxon>
        <taxon>Gunneridae</taxon>
        <taxon>Pentapetalae</taxon>
        <taxon>asterids</taxon>
        <taxon>Ericales</taxon>
        <taxon>Ericaceae</taxon>
        <taxon>Ericoideae</taxon>
        <taxon>Rhodoreae</taxon>
        <taxon>Rhododendron</taxon>
    </lineage>
</organism>
<dbReference type="Gene3D" id="4.10.280.10">
    <property type="entry name" value="Helix-loop-helix DNA-binding domain"/>
    <property type="match status" value="1"/>
</dbReference>
<comment type="caution">
    <text evidence="7">The sequence shown here is derived from an EMBL/GenBank/DDBJ whole genome shotgun (WGS) entry which is preliminary data.</text>
</comment>
<dbReference type="GO" id="GO:0090575">
    <property type="term" value="C:RNA polymerase II transcription regulator complex"/>
    <property type="evidence" value="ECO:0007669"/>
    <property type="project" value="TreeGrafter"/>
</dbReference>
<reference evidence="7 8" key="1">
    <citation type="submission" date="2020-08" db="EMBL/GenBank/DDBJ databases">
        <title>Plant Genome Project.</title>
        <authorList>
            <person name="Zhang R.-G."/>
        </authorList>
    </citation>
    <scope>NUCLEOTIDE SEQUENCE [LARGE SCALE GENOMIC DNA]</scope>
    <source>
        <strain evidence="7">WSP0</strain>
        <tissue evidence="7">Leaf</tissue>
    </source>
</reference>
<dbReference type="GO" id="GO:0046983">
    <property type="term" value="F:protein dimerization activity"/>
    <property type="evidence" value="ECO:0007669"/>
    <property type="project" value="InterPro"/>
</dbReference>
<keyword evidence="3" id="KW-0804">Transcription</keyword>
<evidence type="ECO:0000313" key="7">
    <source>
        <dbReference type="EMBL" id="KAG5545301.1"/>
    </source>
</evidence>
<evidence type="ECO:0000256" key="1">
    <source>
        <dbReference type="ARBA" id="ARBA00004123"/>
    </source>
</evidence>
<comment type="subcellular location">
    <subcellularLocation>
        <location evidence="1">Nucleus</location>
    </subcellularLocation>
</comment>
<feature type="region of interest" description="Disordered" evidence="5">
    <location>
        <begin position="81"/>
        <end position="100"/>
    </location>
</feature>
<dbReference type="Proteomes" id="UP000823749">
    <property type="component" value="Chromosome 6"/>
</dbReference>
<name>A0AAV6JYQ4_9ERIC</name>
<dbReference type="InterPro" id="IPR015660">
    <property type="entry name" value="MASH1/Ascl1a-like"/>
</dbReference>
<evidence type="ECO:0000256" key="5">
    <source>
        <dbReference type="SAM" id="MobiDB-lite"/>
    </source>
</evidence>
<dbReference type="Pfam" id="PF00010">
    <property type="entry name" value="HLH"/>
    <property type="match status" value="1"/>
</dbReference>
<dbReference type="InterPro" id="IPR036638">
    <property type="entry name" value="HLH_DNA-bd_sf"/>
</dbReference>
<protein>
    <recommendedName>
        <fullName evidence="6">BHLH domain-containing protein</fullName>
    </recommendedName>
</protein>
<sequence>MASGSCHSSSTPKIERRVIEKNRRNHMKSLYANLYSLLPSHASKVSLSLYLSNPNEAVPLPDQIDEAVKYIESMEMKLKKSKEKKETLSGRKRSHSCTSEFKSPQLEIHEMGSTLDVVLITGEDDKFIFHEIIRLIHEEGAEVLNANFSVFGNSIFHAIHAKAGEFEKNVAPRVSSRLKEFVHGSMSDVESVLPAESWEFDIEPDAWELKVPQVAVEMQELCEKSNDLDLACILSREV</sequence>
<dbReference type="GO" id="GO:0000981">
    <property type="term" value="F:DNA-binding transcription factor activity, RNA polymerase II-specific"/>
    <property type="evidence" value="ECO:0007669"/>
    <property type="project" value="TreeGrafter"/>
</dbReference>
<dbReference type="PANTHER" id="PTHR13935">
    <property type="entry name" value="ACHAETE-SCUTE TRANSCRIPTION FACTOR-RELATED"/>
    <property type="match status" value="1"/>
</dbReference>
<dbReference type="InterPro" id="IPR011598">
    <property type="entry name" value="bHLH_dom"/>
</dbReference>
<evidence type="ECO:0000259" key="6">
    <source>
        <dbReference type="PROSITE" id="PS50888"/>
    </source>
</evidence>
<gene>
    <name evidence="7" type="ORF">RHGRI_017688</name>
</gene>
<keyword evidence="2" id="KW-0805">Transcription regulation</keyword>
<dbReference type="PROSITE" id="PS50888">
    <property type="entry name" value="BHLH"/>
    <property type="match status" value="1"/>
</dbReference>
<dbReference type="SUPFAM" id="SSF47459">
    <property type="entry name" value="HLH, helix-loop-helix DNA-binding domain"/>
    <property type="match status" value="1"/>
</dbReference>
<evidence type="ECO:0000313" key="8">
    <source>
        <dbReference type="Proteomes" id="UP000823749"/>
    </source>
</evidence>
<evidence type="ECO:0000256" key="3">
    <source>
        <dbReference type="ARBA" id="ARBA00023163"/>
    </source>
</evidence>
<dbReference type="AlphaFoldDB" id="A0AAV6JYQ4"/>
<keyword evidence="8" id="KW-1185">Reference proteome</keyword>
<dbReference type="PANTHER" id="PTHR13935:SF63">
    <property type="entry name" value="BHLH DOMAIN-CONTAINING PROTEIN"/>
    <property type="match status" value="1"/>
</dbReference>
<dbReference type="GO" id="GO:0000977">
    <property type="term" value="F:RNA polymerase II transcription regulatory region sequence-specific DNA binding"/>
    <property type="evidence" value="ECO:0007669"/>
    <property type="project" value="TreeGrafter"/>
</dbReference>
<keyword evidence="4" id="KW-0539">Nucleus</keyword>
<dbReference type="EMBL" id="JACTNZ010000006">
    <property type="protein sequence ID" value="KAG5545301.1"/>
    <property type="molecule type" value="Genomic_DNA"/>
</dbReference>